<name>A0A4Q5M0R9_9BACT</name>
<dbReference type="GO" id="GO:0005975">
    <property type="term" value="P:carbohydrate metabolic process"/>
    <property type="evidence" value="ECO:0007669"/>
    <property type="project" value="InterPro"/>
</dbReference>
<evidence type="ECO:0008006" key="3">
    <source>
        <dbReference type="Google" id="ProtNLM"/>
    </source>
</evidence>
<dbReference type="SUPFAM" id="SSF48208">
    <property type="entry name" value="Six-hairpin glycosidases"/>
    <property type="match status" value="1"/>
</dbReference>
<sequence>MRLSVIVLITLLFFCSDFVFGQTHFGKGTDQYGVFLNSLKKQLTESEYRKTLHFGGKRRNQFVQWIRDNVHVMKAMKYMEPEISSFWEFFMENQTKEGLYFDYYYPIAEPVNHRMNLFEKRYWKILSRDSIQMHRLPVEADLEYLMVEGAYYIWQSTGDDNYIKKWLPNLEKGLNYIMTDPLRWSARFQLAKRGYTLDTWDFMQLPTSREEYKKQGFDVQNGIFNIDEKTPMGIMHGDNSGLYAACMQLSAIYSASNNQDKVNFWKEKGEAIRQWANQLCWNGEYYAHFIEDDPSPAYLKIDHRHTLSLSNPYDINRGLPTQEMAQSIIANYQKLKGNNVENAFAEWFGVYPPVEPDFAGYKPGSYMNGGVNTIVGGELAKAAFQHGYEQYGVDILERMIELNTKHGDKLPVSYTPEGKVDAGIPDNWGQAAIMSAMIEGLAGVIDKGQLFDKVEIAPRWLAAGKNTAEVRVEYGPTKKNVSYTFNHDMKAKTINLMLAGSPSNYAIKLLLPDYKQIKSVKINKKTVAFSIDKVRNSQYLVLMDIMDITPLIEVRYK</sequence>
<keyword evidence="2" id="KW-1185">Reference proteome</keyword>
<comment type="caution">
    <text evidence="1">The sequence shown here is derived from an EMBL/GenBank/DDBJ whole genome shotgun (WGS) entry which is preliminary data.</text>
</comment>
<dbReference type="Gene3D" id="1.50.10.10">
    <property type="match status" value="1"/>
</dbReference>
<proteinExistence type="predicted"/>
<dbReference type="InterPro" id="IPR008928">
    <property type="entry name" value="6-hairpin_glycosidase_sf"/>
</dbReference>
<dbReference type="EMBL" id="SEWF01000012">
    <property type="protein sequence ID" value="RYU95794.1"/>
    <property type="molecule type" value="Genomic_DNA"/>
</dbReference>
<evidence type="ECO:0000313" key="2">
    <source>
        <dbReference type="Proteomes" id="UP000293162"/>
    </source>
</evidence>
<organism evidence="1 2">
    <name type="scientific">Emticicia agri</name>
    <dbReference type="NCBI Taxonomy" id="2492393"/>
    <lineage>
        <taxon>Bacteria</taxon>
        <taxon>Pseudomonadati</taxon>
        <taxon>Bacteroidota</taxon>
        <taxon>Cytophagia</taxon>
        <taxon>Cytophagales</taxon>
        <taxon>Leadbetterellaceae</taxon>
        <taxon>Emticicia</taxon>
    </lineage>
</organism>
<gene>
    <name evidence="1" type="ORF">EWM59_10565</name>
</gene>
<dbReference type="Proteomes" id="UP000293162">
    <property type="component" value="Unassembled WGS sequence"/>
</dbReference>
<dbReference type="RefSeq" id="WP_130020933.1">
    <property type="nucleotide sequence ID" value="NZ_SEWF01000012.1"/>
</dbReference>
<accession>A0A4Q5M0R9</accession>
<evidence type="ECO:0000313" key="1">
    <source>
        <dbReference type="EMBL" id="RYU95794.1"/>
    </source>
</evidence>
<dbReference type="AlphaFoldDB" id="A0A4Q5M0R9"/>
<dbReference type="InterPro" id="IPR012341">
    <property type="entry name" value="6hp_glycosidase-like_sf"/>
</dbReference>
<dbReference type="OrthoDB" id="9788151at2"/>
<protein>
    <recommendedName>
        <fullName evidence="3">Alpha-L-rhamnosidase six-hairpin glycosidase domain-containing protein</fullName>
    </recommendedName>
</protein>
<reference evidence="1 2" key="1">
    <citation type="submission" date="2019-02" db="EMBL/GenBank/DDBJ databases">
        <title>Bacterial novel species Emticicia sp. 17J42-9 isolated from soil.</title>
        <authorList>
            <person name="Jung H.-Y."/>
        </authorList>
    </citation>
    <scope>NUCLEOTIDE SEQUENCE [LARGE SCALE GENOMIC DNA]</scope>
    <source>
        <strain evidence="1 2">17J42-9</strain>
    </source>
</reference>